<evidence type="ECO:0000256" key="5">
    <source>
        <dbReference type="ARBA" id="ARBA00023066"/>
    </source>
</evidence>
<dbReference type="Proteomes" id="UP001206128">
    <property type="component" value="Unassembled WGS sequence"/>
</dbReference>
<dbReference type="Gene3D" id="3.60.90.10">
    <property type="entry name" value="S-adenosylmethionine decarboxylase"/>
    <property type="match status" value="1"/>
</dbReference>
<evidence type="ECO:0000256" key="8">
    <source>
        <dbReference type="ARBA" id="ARBA00023239"/>
    </source>
</evidence>
<dbReference type="PANTHER" id="PTHR33866">
    <property type="entry name" value="S-ADENOSYLMETHIONINE DECARBOXYLASE PROENZYME"/>
    <property type="match status" value="1"/>
</dbReference>
<keyword evidence="2" id="KW-0949">S-adenosyl-L-methionine</keyword>
<evidence type="ECO:0000256" key="6">
    <source>
        <dbReference type="ARBA" id="ARBA00023115"/>
    </source>
</evidence>
<dbReference type="Pfam" id="PF02675">
    <property type="entry name" value="AdoMet_dc"/>
    <property type="match status" value="1"/>
</dbReference>
<dbReference type="GO" id="GO:0005829">
    <property type="term" value="C:cytosol"/>
    <property type="evidence" value="ECO:0007669"/>
    <property type="project" value="TreeGrafter"/>
</dbReference>
<keyword evidence="4" id="KW-0068">Autocatalytic cleavage</keyword>
<dbReference type="GO" id="GO:0004014">
    <property type="term" value="F:adenosylmethionine decarboxylase activity"/>
    <property type="evidence" value="ECO:0007669"/>
    <property type="project" value="InterPro"/>
</dbReference>
<evidence type="ECO:0000256" key="7">
    <source>
        <dbReference type="ARBA" id="ARBA00023145"/>
    </source>
</evidence>
<evidence type="ECO:0000313" key="11">
    <source>
        <dbReference type="EMBL" id="MCP2168639.1"/>
    </source>
</evidence>
<reference evidence="11" key="1">
    <citation type="submission" date="2022-06" db="EMBL/GenBank/DDBJ databases">
        <title>Genomic Encyclopedia of Archaeal and Bacterial Type Strains, Phase II (KMG-II): from individual species to whole genera.</title>
        <authorList>
            <person name="Goeker M."/>
        </authorList>
    </citation>
    <scope>NUCLEOTIDE SEQUENCE</scope>
    <source>
        <strain evidence="11">DSM 43935</strain>
    </source>
</reference>
<keyword evidence="6" id="KW-0620">Polyamine biosynthesis</keyword>
<evidence type="ECO:0000256" key="3">
    <source>
        <dbReference type="ARBA" id="ARBA00022793"/>
    </source>
</evidence>
<dbReference type="GO" id="GO:0008295">
    <property type="term" value="P:spermidine biosynthetic process"/>
    <property type="evidence" value="ECO:0007669"/>
    <property type="project" value="UniProtKB-KW"/>
</dbReference>
<dbReference type="SUPFAM" id="SSF56276">
    <property type="entry name" value="S-adenosylmethionine decarboxylase"/>
    <property type="match status" value="1"/>
</dbReference>
<keyword evidence="5" id="KW-0745">Spermidine biosynthesis</keyword>
<gene>
    <name evidence="11" type="ORF">LX83_005517</name>
</gene>
<keyword evidence="8" id="KW-0456">Lyase</keyword>
<keyword evidence="9" id="KW-0704">Schiff base</keyword>
<dbReference type="RefSeq" id="WP_253776687.1">
    <property type="nucleotide sequence ID" value="NZ_JAMTCK010000015.1"/>
</dbReference>
<dbReference type="AlphaFoldDB" id="A0AAE3GK05"/>
<evidence type="ECO:0000256" key="2">
    <source>
        <dbReference type="ARBA" id="ARBA00022691"/>
    </source>
</evidence>
<name>A0AAE3GK05_9PSEU</name>
<proteinExistence type="predicted"/>
<evidence type="ECO:0000313" key="12">
    <source>
        <dbReference type="Proteomes" id="UP001206128"/>
    </source>
</evidence>
<dbReference type="InterPro" id="IPR003826">
    <property type="entry name" value="AdoMetDC_fam_prok"/>
</dbReference>
<sequence>MTTGPDTAGSGASGTAATPEQKQINVDDLCSYAVDVWVGDASILTDERRLLDLLRAAAEAGNATVLGESSHVFPNGAVTAILLLSASHLSIHTWPEFSLANVDLLAYGRLNGEQMMQKIEAGLAPTRINVSRLLRAVH</sequence>
<dbReference type="PANTHER" id="PTHR33866:SF2">
    <property type="entry name" value="S-ADENOSYLMETHIONINE DECARBOXYLASE PROENZYME"/>
    <property type="match status" value="1"/>
</dbReference>
<organism evidence="11 12">
    <name type="scientific">Goodfellowiella coeruleoviolacea</name>
    <dbReference type="NCBI Taxonomy" id="334858"/>
    <lineage>
        <taxon>Bacteria</taxon>
        <taxon>Bacillati</taxon>
        <taxon>Actinomycetota</taxon>
        <taxon>Actinomycetes</taxon>
        <taxon>Pseudonocardiales</taxon>
        <taxon>Pseudonocardiaceae</taxon>
        <taxon>Goodfellowiella</taxon>
    </lineage>
</organism>
<keyword evidence="7" id="KW-0865">Zymogen</keyword>
<keyword evidence="12" id="KW-1185">Reference proteome</keyword>
<comment type="caution">
    <text evidence="11">The sequence shown here is derived from an EMBL/GenBank/DDBJ whole genome shotgun (WGS) entry which is preliminary data.</text>
</comment>
<keyword evidence="3" id="KW-0210">Decarboxylase</keyword>
<keyword evidence="10" id="KW-0670">Pyruvate</keyword>
<comment type="cofactor">
    <cofactor evidence="1">
        <name>pyruvate</name>
        <dbReference type="ChEBI" id="CHEBI:15361"/>
    </cofactor>
</comment>
<protein>
    <submittedName>
        <fullName evidence="11">S-adenosylmethionine decarboxylase proenzyme</fullName>
    </submittedName>
</protein>
<accession>A0AAE3GK05</accession>
<evidence type="ECO:0000256" key="4">
    <source>
        <dbReference type="ARBA" id="ARBA00022813"/>
    </source>
</evidence>
<evidence type="ECO:0000256" key="1">
    <source>
        <dbReference type="ARBA" id="ARBA00001928"/>
    </source>
</evidence>
<evidence type="ECO:0000256" key="9">
    <source>
        <dbReference type="ARBA" id="ARBA00023270"/>
    </source>
</evidence>
<evidence type="ECO:0000256" key="10">
    <source>
        <dbReference type="ARBA" id="ARBA00023317"/>
    </source>
</evidence>
<dbReference type="InterPro" id="IPR016067">
    <property type="entry name" value="S-AdoMet_deCO2ase_core"/>
</dbReference>
<dbReference type="EMBL" id="JAMTCK010000015">
    <property type="protein sequence ID" value="MCP2168639.1"/>
    <property type="molecule type" value="Genomic_DNA"/>
</dbReference>